<keyword evidence="2" id="KW-1133">Transmembrane helix</keyword>
<evidence type="ECO:0000256" key="2">
    <source>
        <dbReference type="SAM" id="Phobius"/>
    </source>
</evidence>
<dbReference type="AlphaFoldDB" id="A0A8K0JNW6"/>
<keyword evidence="2" id="KW-0472">Membrane</keyword>
<dbReference type="PANTHER" id="PTHR46830">
    <property type="entry name" value="TRANSFERASE, PUTATIVE-RELATED"/>
    <property type="match status" value="1"/>
</dbReference>
<dbReference type="OrthoDB" id="409543at2759"/>
<keyword evidence="4" id="KW-1185">Reference proteome</keyword>
<keyword evidence="2" id="KW-0812">Transmembrane</keyword>
<dbReference type="InterPro" id="IPR007577">
    <property type="entry name" value="GlycoTrfase_DXD_sugar-bd_CS"/>
</dbReference>
<dbReference type="PANTHER" id="PTHR46830:SF2">
    <property type="entry name" value="ALPHA-1,4-N-ACETYLGLUCOSAMINYLTRANSFERASE"/>
    <property type="match status" value="1"/>
</dbReference>
<dbReference type="InterPro" id="IPR029044">
    <property type="entry name" value="Nucleotide-diphossugar_trans"/>
</dbReference>
<dbReference type="Gene3D" id="3.90.550.20">
    <property type="match status" value="1"/>
</dbReference>
<feature type="transmembrane region" description="Helical" evidence="2">
    <location>
        <begin position="42"/>
        <end position="62"/>
    </location>
</feature>
<comment type="similarity">
    <text evidence="1">Belongs to the glycosyltransferase 32 family.</text>
</comment>
<dbReference type="SUPFAM" id="SSF53448">
    <property type="entry name" value="Nucleotide-diphospho-sugar transferases"/>
    <property type="match status" value="1"/>
</dbReference>
<evidence type="ECO:0008006" key="5">
    <source>
        <dbReference type="Google" id="ProtNLM"/>
    </source>
</evidence>
<name>A0A8K0JNW6_9TREE</name>
<sequence length="406" mass="46990">MAPWSASRCFEEDRENGYIALRRTSTPVEYGRSVIRQSLPPIIKLIFIALVFTSGTIIGTHYPTWINIYSRRPALNPISLLPPRLTSPVPALDSSFPFLPPARKEIPNIVHYVYGLDTAHEEDFPYYAYLGMRSALLSLKPERILFHCLKEPRGYWWDQVKEWGLEEEDRQGEGVGIGGLVEVVMTRDPTWVGKNRRPVSSFAHKADILRLEALREYGGIYLDIDTFVLDSFAQNGLLTRDMVLAMEAEPTDWEYGFEDDEMRPKGLCNAIIVARNDSQFLQKWLESYDYFDQDVWADHSVKVPWHLAQSFPTEVTVLSDRAFFWPTWSDDHIDAVYHGNEYDFFSSGQLAYHLWESQMKDYLYDLDPLQVWKKDTSFTRMASAFMASGEKERWQAHLKALETGSR</sequence>
<evidence type="ECO:0000313" key="4">
    <source>
        <dbReference type="Proteomes" id="UP000812966"/>
    </source>
</evidence>
<dbReference type="EMBL" id="JABELV010000026">
    <property type="protein sequence ID" value="KAG7562733.1"/>
    <property type="molecule type" value="Genomic_DNA"/>
</dbReference>
<comment type="caution">
    <text evidence="3">The sequence shown here is derived from an EMBL/GenBank/DDBJ whole genome shotgun (WGS) entry which is preliminary data.</text>
</comment>
<gene>
    <name evidence="3" type="ORF">FFLO_01794</name>
</gene>
<proteinExistence type="inferred from homology"/>
<dbReference type="Proteomes" id="UP000812966">
    <property type="component" value="Unassembled WGS sequence"/>
</dbReference>
<organism evidence="3 4">
    <name type="scientific">Filobasidium floriforme</name>
    <dbReference type="NCBI Taxonomy" id="5210"/>
    <lineage>
        <taxon>Eukaryota</taxon>
        <taxon>Fungi</taxon>
        <taxon>Dikarya</taxon>
        <taxon>Basidiomycota</taxon>
        <taxon>Agaricomycotina</taxon>
        <taxon>Tremellomycetes</taxon>
        <taxon>Filobasidiales</taxon>
        <taxon>Filobasidiaceae</taxon>
        <taxon>Filobasidium</taxon>
    </lineage>
</organism>
<accession>A0A8K0JNW6</accession>
<dbReference type="Pfam" id="PF04488">
    <property type="entry name" value="Gly_transf_sug"/>
    <property type="match status" value="1"/>
</dbReference>
<evidence type="ECO:0000313" key="3">
    <source>
        <dbReference type="EMBL" id="KAG7562733.1"/>
    </source>
</evidence>
<evidence type="ECO:0000256" key="1">
    <source>
        <dbReference type="ARBA" id="ARBA00009003"/>
    </source>
</evidence>
<reference evidence="3" key="1">
    <citation type="submission" date="2020-04" db="EMBL/GenBank/DDBJ databases">
        <title>Analysis of mating type loci in Filobasidium floriforme.</title>
        <authorList>
            <person name="Nowrousian M."/>
        </authorList>
    </citation>
    <scope>NUCLEOTIDE SEQUENCE</scope>
    <source>
        <strain evidence="3">CBS 6242</strain>
    </source>
</reference>
<protein>
    <recommendedName>
        <fullName evidence="5">Glycosyltransferase family 32 protein</fullName>
    </recommendedName>
</protein>